<name>A0A848IQI0_9BURK</name>
<sequence>MTLVSPDASRAEKTARAPLKLVSGDLQLLLHPELGARVGRLLRRQPDGRTFDYLVPLDTTHFDSALWPRAGCFPMLPFTNRFSGNAFAWRGRQVRVAHHLDAGFLHGWGLRRAWSVEESTAAHCALSLEVEANEAWPWDYEARLDVSLDPDRADFTLSLINRTRESMPAGLGFHPHFPLHGGVRACVDATARWQASGSSGGLPTVRDIPLEPIRLDLCSGGLPGATPTWFCETSRCEAQLSYPGSGRSTRVSSHDARYLVVHSPPAGSYICLEPSSHLAGQMDPAIDIAQPDQPVTLSMRIDTA</sequence>
<dbReference type="GO" id="GO:0030246">
    <property type="term" value="F:carbohydrate binding"/>
    <property type="evidence" value="ECO:0007669"/>
    <property type="project" value="InterPro"/>
</dbReference>
<dbReference type="Pfam" id="PF01263">
    <property type="entry name" value="Aldose_epim"/>
    <property type="match status" value="1"/>
</dbReference>
<dbReference type="AlphaFoldDB" id="A0A848IQI0"/>
<dbReference type="SUPFAM" id="SSF74650">
    <property type="entry name" value="Galactose mutarotase-like"/>
    <property type="match status" value="1"/>
</dbReference>
<protein>
    <recommendedName>
        <fullName evidence="3">Aldose 1-epimerase</fullName>
    </recommendedName>
</protein>
<evidence type="ECO:0000313" key="1">
    <source>
        <dbReference type="EMBL" id="NMM03353.1"/>
    </source>
</evidence>
<dbReference type="Gene3D" id="2.70.98.10">
    <property type="match status" value="1"/>
</dbReference>
<proteinExistence type="predicted"/>
<organism evidence="1 2">
    <name type="scientific">Paraburkholderia polaris</name>
    <dbReference type="NCBI Taxonomy" id="2728848"/>
    <lineage>
        <taxon>Bacteria</taxon>
        <taxon>Pseudomonadati</taxon>
        <taxon>Pseudomonadota</taxon>
        <taxon>Betaproteobacteria</taxon>
        <taxon>Burkholderiales</taxon>
        <taxon>Burkholderiaceae</taxon>
        <taxon>Paraburkholderia</taxon>
    </lineage>
</organism>
<evidence type="ECO:0000313" key="2">
    <source>
        <dbReference type="Proteomes" id="UP000544134"/>
    </source>
</evidence>
<keyword evidence="2" id="KW-1185">Reference proteome</keyword>
<evidence type="ECO:0008006" key="3">
    <source>
        <dbReference type="Google" id="ProtNLM"/>
    </source>
</evidence>
<gene>
    <name evidence="1" type="ORF">HHL24_36340</name>
</gene>
<dbReference type="EMBL" id="JABBGJ010000052">
    <property type="protein sequence ID" value="NMM03353.1"/>
    <property type="molecule type" value="Genomic_DNA"/>
</dbReference>
<dbReference type="GO" id="GO:0005975">
    <property type="term" value="P:carbohydrate metabolic process"/>
    <property type="evidence" value="ECO:0007669"/>
    <property type="project" value="InterPro"/>
</dbReference>
<comment type="caution">
    <text evidence="1">The sequence shown here is derived from an EMBL/GenBank/DDBJ whole genome shotgun (WGS) entry which is preliminary data.</text>
</comment>
<accession>A0A848IQI0</accession>
<dbReference type="GO" id="GO:0016853">
    <property type="term" value="F:isomerase activity"/>
    <property type="evidence" value="ECO:0007669"/>
    <property type="project" value="InterPro"/>
</dbReference>
<dbReference type="RefSeq" id="WP_169490103.1">
    <property type="nucleotide sequence ID" value="NZ_JABBGJ010000052.1"/>
</dbReference>
<dbReference type="InterPro" id="IPR014718">
    <property type="entry name" value="GH-type_carb-bd"/>
</dbReference>
<reference evidence="1 2" key="1">
    <citation type="submission" date="2020-04" db="EMBL/GenBank/DDBJ databases">
        <title>Paraburkholderia sp. RP-4-7 isolated from soil.</title>
        <authorList>
            <person name="Dahal R.H."/>
        </authorList>
    </citation>
    <scope>NUCLEOTIDE SEQUENCE [LARGE SCALE GENOMIC DNA]</scope>
    <source>
        <strain evidence="1 2">RP-4-7</strain>
    </source>
</reference>
<dbReference type="InterPro" id="IPR011013">
    <property type="entry name" value="Gal_mutarotase_sf_dom"/>
</dbReference>
<dbReference type="InterPro" id="IPR008183">
    <property type="entry name" value="Aldose_1/G6P_1-epimerase"/>
</dbReference>
<dbReference type="Proteomes" id="UP000544134">
    <property type="component" value="Unassembled WGS sequence"/>
</dbReference>